<dbReference type="InterPro" id="IPR029016">
    <property type="entry name" value="GAF-like_dom_sf"/>
</dbReference>
<name>A0ABV7SMX3_9ACTN</name>
<evidence type="ECO:0000259" key="4">
    <source>
        <dbReference type="PROSITE" id="PS51077"/>
    </source>
</evidence>
<keyword evidence="3" id="KW-0804">Transcription</keyword>
<dbReference type="RefSeq" id="WP_310773251.1">
    <property type="nucleotide sequence ID" value="NZ_JBHRWR010000035.1"/>
</dbReference>
<dbReference type="Proteomes" id="UP001595701">
    <property type="component" value="Unassembled WGS sequence"/>
</dbReference>
<evidence type="ECO:0000259" key="5">
    <source>
        <dbReference type="PROSITE" id="PS51078"/>
    </source>
</evidence>
<comment type="caution">
    <text evidence="6">The sequence shown here is derived from an EMBL/GenBank/DDBJ whole genome shotgun (WGS) entry which is preliminary data.</text>
</comment>
<protein>
    <submittedName>
        <fullName evidence="6">IclR family transcriptional regulator</fullName>
    </submittedName>
</protein>
<dbReference type="InterPro" id="IPR036390">
    <property type="entry name" value="WH_DNA-bd_sf"/>
</dbReference>
<accession>A0ABV7SMX3</accession>
<reference evidence="7" key="1">
    <citation type="journal article" date="2019" name="Int. J. Syst. Evol. Microbiol.">
        <title>The Global Catalogue of Microorganisms (GCM) 10K type strain sequencing project: providing services to taxonomists for standard genome sequencing and annotation.</title>
        <authorList>
            <consortium name="The Broad Institute Genomics Platform"/>
            <consortium name="The Broad Institute Genome Sequencing Center for Infectious Disease"/>
            <person name="Wu L."/>
            <person name="Ma J."/>
        </authorList>
    </citation>
    <scope>NUCLEOTIDE SEQUENCE [LARGE SCALE GENOMIC DNA]</scope>
    <source>
        <strain evidence="7">CGMCC 4.7035</strain>
    </source>
</reference>
<dbReference type="PANTHER" id="PTHR30136:SF24">
    <property type="entry name" value="HTH-TYPE TRANSCRIPTIONAL REPRESSOR ALLR"/>
    <property type="match status" value="1"/>
</dbReference>
<keyword evidence="2" id="KW-0238">DNA-binding</keyword>
<dbReference type="InterPro" id="IPR036388">
    <property type="entry name" value="WH-like_DNA-bd_sf"/>
</dbReference>
<feature type="domain" description="IclR-ED" evidence="5">
    <location>
        <begin position="83"/>
        <end position="265"/>
    </location>
</feature>
<dbReference type="InterPro" id="IPR014757">
    <property type="entry name" value="Tscrpt_reg_IclR_C"/>
</dbReference>
<evidence type="ECO:0000256" key="2">
    <source>
        <dbReference type="ARBA" id="ARBA00023125"/>
    </source>
</evidence>
<dbReference type="InterPro" id="IPR050707">
    <property type="entry name" value="HTH_MetabolicPath_Reg"/>
</dbReference>
<dbReference type="Pfam" id="PF01614">
    <property type="entry name" value="IclR_C"/>
    <property type="match status" value="1"/>
</dbReference>
<proteinExistence type="predicted"/>
<dbReference type="Gene3D" id="1.10.10.10">
    <property type="entry name" value="Winged helix-like DNA-binding domain superfamily/Winged helix DNA-binding domain"/>
    <property type="match status" value="1"/>
</dbReference>
<dbReference type="PANTHER" id="PTHR30136">
    <property type="entry name" value="HELIX-TURN-HELIX TRANSCRIPTIONAL REGULATOR, ICLR FAMILY"/>
    <property type="match status" value="1"/>
</dbReference>
<dbReference type="PROSITE" id="PS51077">
    <property type="entry name" value="HTH_ICLR"/>
    <property type="match status" value="1"/>
</dbReference>
<evidence type="ECO:0000313" key="7">
    <source>
        <dbReference type="Proteomes" id="UP001595701"/>
    </source>
</evidence>
<dbReference type="InterPro" id="IPR005471">
    <property type="entry name" value="Tscrpt_reg_IclR_N"/>
</dbReference>
<dbReference type="Pfam" id="PF09339">
    <property type="entry name" value="HTH_IclR"/>
    <property type="match status" value="1"/>
</dbReference>
<dbReference type="PROSITE" id="PS51078">
    <property type="entry name" value="ICLR_ED"/>
    <property type="match status" value="1"/>
</dbReference>
<evidence type="ECO:0000256" key="1">
    <source>
        <dbReference type="ARBA" id="ARBA00023015"/>
    </source>
</evidence>
<organism evidence="6 7">
    <name type="scientific">Streptomyces yaanensis</name>
    <dbReference type="NCBI Taxonomy" id="1142239"/>
    <lineage>
        <taxon>Bacteria</taxon>
        <taxon>Bacillati</taxon>
        <taxon>Actinomycetota</taxon>
        <taxon>Actinomycetes</taxon>
        <taxon>Kitasatosporales</taxon>
        <taxon>Streptomycetaceae</taxon>
        <taxon>Streptomyces</taxon>
    </lineage>
</organism>
<dbReference type="Gene3D" id="3.30.450.40">
    <property type="match status" value="1"/>
</dbReference>
<evidence type="ECO:0000313" key="6">
    <source>
        <dbReference type="EMBL" id="MFC3577511.1"/>
    </source>
</evidence>
<dbReference type="SMART" id="SM00346">
    <property type="entry name" value="HTH_ICLR"/>
    <property type="match status" value="1"/>
</dbReference>
<evidence type="ECO:0000256" key="3">
    <source>
        <dbReference type="ARBA" id="ARBA00023163"/>
    </source>
</evidence>
<feature type="domain" description="HTH iclR-type" evidence="4">
    <location>
        <begin position="21"/>
        <end position="82"/>
    </location>
</feature>
<keyword evidence="1" id="KW-0805">Transcription regulation</keyword>
<dbReference type="EMBL" id="JBHRWR010000035">
    <property type="protein sequence ID" value="MFC3577511.1"/>
    <property type="molecule type" value="Genomic_DNA"/>
</dbReference>
<keyword evidence="7" id="KW-1185">Reference proteome</keyword>
<dbReference type="SUPFAM" id="SSF46785">
    <property type="entry name" value="Winged helix' DNA-binding domain"/>
    <property type="match status" value="1"/>
</dbReference>
<dbReference type="SUPFAM" id="SSF55781">
    <property type="entry name" value="GAF domain-like"/>
    <property type="match status" value="1"/>
</dbReference>
<gene>
    <name evidence="6" type="ORF">ACFOZ0_30445</name>
</gene>
<sequence>MTEDDAPASGSNRTKHPTGLIGAVDNVLRLLSMFEDHEAIRVNQVARDMNLSRSTVHRMLATLGHHQFVEQDEDSRAYRPGPALVDIGLSVVASIDIRAISRDALVRLRDETGETAHLACLRGSDVVHLDVVESNRAVRAGSRVGWTVPAHATAIGKALLAELPDADLAALHPSGELRALTPRTIGTLDALHAELDTVRERGYATNDGESELGVRSVGAVVRGRDGRGRASIAVTAPSSRADAKWTEDTAATVTRVAKELSEHIG</sequence>